<keyword evidence="2" id="KW-0560">Oxidoreductase</keyword>
<dbReference type="RefSeq" id="WP_348260890.1">
    <property type="nucleotide sequence ID" value="NZ_CP121196.1"/>
</dbReference>
<dbReference type="EC" id="1.-.-.-" evidence="2"/>
<protein>
    <submittedName>
        <fullName evidence="2">Oxygenase MpaB family protein</fullName>
        <ecNumber evidence="2">1.-.-.-</ecNumber>
    </submittedName>
</protein>
<evidence type="ECO:0000259" key="1">
    <source>
        <dbReference type="Pfam" id="PF09995"/>
    </source>
</evidence>
<name>A0AAU7DE50_9BACT</name>
<accession>A0AAU7DE50</accession>
<sequence>MASPVPADSSTSVSSQVLERHIASVEQQVARPVEGIFGADSITWRINRESALFLGAGRAALLQLAHPWVATALDQHSSLLSKPIARFHSTFRVVFTMIFGTAPQAFRASRSLYQTHTRITGKLPSDVAGYAAGSRYEALNLPALMWVYATLIESAVIAYECVLPRLTSNEREAYYAESKILAGLFGIAPEALPPDWGSFQAYVRQMLVSQELGVSDRSRIMAHRILTGAGSWVPIPRWYQSLTTEILPPRFRTEFGLSFGEARMTSADRARRWLPRVYSSLPSSLRYVGPFQEAQARLENRSTGFIARRSNQFWIGQPLLPFNE</sequence>
<gene>
    <name evidence="2" type="ORF">P8935_13865</name>
</gene>
<reference evidence="2" key="1">
    <citation type="submission" date="2023-03" db="EMBL/GenBank/DDBJ databases">
        <title>Edaphobacter sp.</title>
        <authorList>
            <person name="Huber K.J."/>
            <person name="Papendorf J."/>
            <person name="Pilke C."/>
            <person name="Bunk B."/>
            <person name="Sproeer C."/>
            <person name="Pester M."/>
        </authorList>
    </citation>
    <scope>NUCLEOTIDE SEQUENCE</scope>
    <source>
        <strain evidence="2">DSM 110680</strain>
    </source>
</reference>
<dbReference type="AlphaFoldDB" id="A0AAU7DE50"/>
<dbReference type="GO" id="GO:0016491">
    <property type="term" value="F:oxidoreductase activity"/>
    <property type="evidence" value="ECO:0007669"/>
    <property type="project" value="UniProtKB-KW"/>
</dbReference>
<dbReference type="EMBL" id="CP121196">
    <property type="protein sequence ID" value="XBH15656.1"/>
    <property type="molecule type" value="Genomic_DNA"/>
</dbReference>
<dbReference type="PANTHER" id="PTHR36151">
    <property type="entry name" value="BLR2777 PROTEIN"/>
    <property type="match status" value="1"/>
</dbReference>
<proteinExistence type="predicted"/>
<feature type="domain" description="ER-bound oxygenase mpaB/mpaB'/Rubber oxygenase catalytic" evidence="1">
    <location>
        <begin position="46"/>
        <end position="274"/>
    </location>
</feature>
<dbReference type="InterPro" id="IPR018713">
    <property type="entry name" value="MPAB/Lcp_cat_dom"/>
</dbReference>
<dbReference type="Pfam" id="PF09995">
    <property type="entry name" value="MPAB_Lcp_cat"/>
    <property type="match status" value="1"/>
</dbReference>
<organism evidence="2">
    <name type="scientific">Telmatobacter sp. DSM 110680</name>
    <dbReference type="NCBI Taxonomy" id="3036704"/>
    <lineage>
        <taxon>Bacteria</taxon>
        <taxon>Pseudomonadati</taxon>
        <taxon>Acidobacteriota</taxon>
        <taxon>Terriglobia</taxon>
        <taxon>Terriglobales</taxon>
        <taxon>Acidobacteriaceae</taxon>
        <taxon>Telmatobacter</taxon>
    </lineage>
</organism>
<evidence type="ECO:0000313" key="2">
    <source>
        <dbReference type="EMBL" id="XBH15656.1"/>
    </source>
</evidence>
<dbReference type="PANTHER" id="PTHR36151:SF3">
    <property type="entry name" value="ER-BOUND OXYGENASE MPAB_MPAB'_RUBBER OXYGENASE CATALYTIC DOMAIN-CONTAINING PROTEIN"/>
    <property type="match status" value="1"/>
</dbReference>